<evidence type="ECO:0000313" key="3">
    <source>
        <dbReference type="Proteomes" id="UP001162131"/>
    </source>
</evidence>
<keyword evidence="1" id="KW-1133">Transmembrane helix</keyword>
<keyword evidence="1" id="KW-0812">Transmembrane</keyword>
<dbReference type="Proteomes" id="UP001162131">
    <property type="component" value="Unassembled WGS sequence"/>
</dbReference>
<accession>A0AAU9JUQ6</accession>
<feature type="transmembrane region" description="Helical" evidence="1">
    <location>
        <begin position="24"/>
        <end position="41"/>
    </location>
</feature>
<evidence type="ECO:0000256" key="1">
    <source>
        <dbReference type="SAM" id="Phobius"/>
    </source>
</evidence>
<evidence type="ECO:0000313" key="2">
    <source>
        <dbReference type="EMBL" id="CAG9328654.1"/>
    </source>
</evidence>
<dbReference type="AlphaFoldDB" id="A0AAU9JUQ6"/>
<protein>
    <submittedName>
        <fullName evidence="2">Uncharacterized protein</fullName>
    </submittedName>
</protein>
<keyword evidence="3" id="KW-1185">Reference proteome</keyword>
<name>A0AAU9JUQ6_9CILI</name>
<comment type="caution">
    <text evidence="2">The sequence shown here is derived from an EMBL/GenBank/DDBJ whole genome shotgun (WGS) entry which is preliminary data.</text>
</comment>
<dbReference type="EMBL" id="CAJZBQ010000046">
    <property type="protein sequence ID" value="CAG9328654.1"/>
    <property type="molecule type" value="Genomic_DNA"/>
</dbReference>
<keyword evidence="1" id="KW-0472">Membrane</keyword>
<gene>
    <name evidence="2" type="ORF">BSTOLATCC_MIC46647</name>
</gene>
<organism evidence="2 3">
    <name type="scientific">Blepharisma stoltei</name>
    <dbReference type="NCBI Taxonomy" id="1481888"/>
    <lineage>
        <taxon>Eukaryota</taxon>
        <taxon>Sar</taxon>
        <taxon>Alveolata</taxon>
        <taxon>Ciliophora</taxon>
        <taxon>Postciliodesmatophora</taxon>
        <taxon>Heterotrichea</taxon>
        <taxon>Heterotrichida</taxon>
        <taxon>Blepharismidae</taxon>
        <taxon>Blepharisma</taxon>
    </lineage>
</organism>
<sequence>MIKCKWIIAVKADYFIIVKQTMNFWFYLIMLKKAFLISFFSPTRCFKLIFGILSEISSTKHYFKLKNSSCCILYNLDKE</sequence>
<reference evidence="2" key="1">
    <citation type="submission" date="2021-09" db="EMBL/GenBank/DDBJ databases">
        <authorList>
            <consortium name="AG Swart"/>
            <person name="Singh M."/>
            <person name="Singh A."/>
            <person name="Seah K."/>
            <person name="Emmerich C."/>
        </authorList>
    </citation>
    <scope>NUCLEOTIDE SEQUENCE</scope>
    <source>
        <strain evidence="2">ATCC30299</strain>
    </source>
</reference>
<proteinExistence type="predicted"/>